<evidence type="ECO:0000256" key="2">
    <source>
        <dbReference type="SAM" id="MobiDB-lite"/>
    </source>
</evidence>
<name>A0ABQ7F612_BRACR</name>
<dbReference type="EMBL" id="QGKV02000297">
    <property type="protein sequence ID" value="KAF3610681.1"/>
    <property type="molecule type" value="Genomic_DNA"/>
</dbReference>
<protein>
    <submittedName>
        <fullName evidence="3">Uncharacterized protein</fullName>
    </submittedName>
</protein>
<reference evidence="3 4" key="1">
    <citation type="journal article" date="2020" name="BMC Genomics">
        <title>Intraspecific diversification of the crop wild relative Brassica cretica Lam. using demographic model selection.</title>
        <authorList>
            <person name="Kioukis A."/>
            <person name="Michalopoulou V.A."/>
            <person name="Briers L."/>
            <person name="Pirintsos S."/>
            <person name="Studholme D.J."/>
            <person name="Pavlidis P."/>
            <person name="Sarris P.F."/>
        </authorList>
    </citation>
    <scope>NUCLEOTIDE SEQUENCE [LARGE SCALE GENOMIC DNA]</scope>
    <source>
        <strain evidence="4">cv. PFS-1207/04</strain>
    </source>
</reference>
<feature type="compositionally biased region" description="Polar residues" evidence="2">
    <location>
        <begin position="122"/>
        <end position="137"/>
    </location>
</feature>
<feature type="region of interest" description="Disordered" evidence="2">
    <location>
        <begin position="122"/>
        <end position="153"/>
    </location>
</feature>
<organism evidence="3 4">
    <name type="scientific">Brassica cretica</name>
    <name type="common">Mustard</name>
    <dbReference type="NCBI Taxonomy" id="69181"/>
    <lineage>
        <taxon>Eukaryota</taxon>
        <taxon>Viridiplantae</taxon>
        <taxon>Streptophyta</taxon>
        <taxon>Embryophyta</taxon>
        <taxon>Tracheophyta</taxon>
        <taxon>Spermatophyta</taxon>
        <taxon>Magnoliopsida</taxon>
        <taxon>eudicotyledons</taxon>
        <taxon>Gunneridae</taxon>
        <taxon>Pentapetalae</taxon>
        <taxon>rosids</taxon>
        <taxon>malvids</taxon>
        <taxon>Brassicales</taxon>
        <taxon>Brassicaceae</taxon>
        <taxon>Brassiceae</taxon>
        <taxon>Brassica</taxon>
    </lineage>
</organism>
<proteinExistence type="predicted"/>
<keyword evidence="4" id="KW-1185">Reference proteome</keyword>
<accession>A0ABQ7F612</accession>
<comment type="caution">
    <text evidence="3">The sequence shown here is derived from an EMBL/GenBank/DDBJ whole genome shotgun (WGS) entry which is preliminary data.</text>
</comment>
<evidence type="ECO:0000313" key="3">
    <source>
        <dbReference type="EMBL" id="KAF3610681.1"/>
    </source>
</evidence>
<gene>
    <name evidence="3" type="ORF">DY000_02045908</name>
</gene>
<sequence length="233" mass="26348">MRLQVEEANAAVIREREAARKAIEEAPPVIKETPVLVEDTEKINSLTSEVEALKASLESERQAAENLRKAFSEAEARNSELATELETATRKADQLHESVQRLEEKLSNSESEIQVLRQQALRTPENGSHLNGETKTTPDMAAVREPESEEKPQKYLNEKQQENQDLLVKCISQNLGYAGDKPVAACVIYKCLLHWRSFEVERTSVFDRIIQTIASAIEVSRFFFFASFLKSIL</sequence>
<feature type="coiled-coil region" evidence="1">
    <location>
        <begin position="5"/>
        <end position="119"/>
    </location>
</feature>
<evidence type="ECO:0000313" key="4">
    <source>
        <dbReference type="Proteomes" id="UP000266723"/>
    </source>
</evidence>
<feature type="compositionally biased region" description="Basic and acidic residues" evidence="2">
    <location>
        <begin position="142"/>
        <end position="153"/>
    </location>
</feature>
<keyword evidence="1" id="KW-0175">Coiled coil</keyword>
<evidence type="ECO:0000256" key="1">
    <source>
        <dbReference type="SAM" id="Coils"/>
    </source>
</evidence>
<dbReference type="Proteomes" id="UP000266723">
    <property type="component" value="Unassembled WGS sequence"/>
</dbReference>